<dbReference type="SFLD" id="SFLDS00003">
    <property type="entry name" value="Haloacid_Dehalogenase"/>
    <property type="match status" value="1"/>
</dbReference>
<dbReference type="RefSeq" id="WP_119348116.1">
    <property type="nucleotide sequence ID" value="NZ_QWET01000001.1"/>
</dbReference>
<keyword evidence="5" id="KW-1185">Reference proteome</keyword>
<dbReference type="EMBL" id="QWET01000001">
    <property type="protein sequence ID" value="RIH67092.1"/>
    <property type="molecule type" value="Genomic_DNA"/>
</dbReference>
<proteinExistence type="predicted"/>
<evidence type="ECO:0000256" key="2">
    <source>
        <dbReference type="ARBA" id="ARBA00022801"/>
    </source>
</evidence>
<keyword evidence="2 4" id="KW-0378">Hydrolase</keyword>
<reference evidence="4 5" key="1">
    <citation type="journal article" date="2015" name="Int. J. Syst. Evol. Microbiol.">
        <title>Mariniphaga sediminis sp. nov., isolated from coastal sediment.</title>
        <authorList>
            <person name="Wang F.Q."/>
            <person name="Shen Q.Y."/>
            <person name="Chen G.J."/>
            <person name="Du Z.J."/>
        </authorList>
    </citation>
    <scope>NUCLEOTIDE SEQUENCE [LARGE SCALE GENOMIC DNA]</scope>
    <source>
        <strain evidence="4 5">SY21</strain>
    </source>
</reference>
<gene>
    <name evidence="4" type="ORF">D1164_01275</name>
</gene>
<dbReference type="NCBIfam" id="TIGR01549">
    <property type="entry name" value="HAD-SF-IA-v1"/>
    <property type="match status" value="1"/>
</dbReference>
<dbReference type="PANTHER" id="PTHR46470">
    <property type="entry name" value="N-ACYLNEURAMINATE-9-PHOSPHATASE"/>
    <property type="match status" value="1"/>
</dbReference>
<dbReference type="SFLD" id="SFLDG01129">
    <property type="entry name" value="C1.5:_HAD__Beta-PGM__Phosphata"/>
    <property type="match status" value="1"/>
</dbReference>
<keyword evidence="3" id="KW-0460">Magnesium</keyword>
<dbReference type="SUPFAM" id="SSF56784">
    <property type="entry name" value="HAD-like"/>
    <property type="match status" value="1"/>
</dbReference>
<dbReference type="Gene3D" id="3.40.50.1000">
    <property type="entry name" value="HAD superfamily/HAD-like"/>
    <property type="match status" value="1"/>
</dbReference>
<dbReference type="InterPro" id="IPR006439">
    <property type="entry name" value="HAD-SF_hydro_IA"/>
</dbReference>
<dbReference type="Pfam" id="PF00702">
    <property type="entry name" value="Hydrolase"/>
    <property type="match status" value="1"/>
</dbReference>
<organism evidence="4 5">
    <name type="scientific">Mariniphaga sediminis</name>
    <dbReference type="NCBI Taxonomy" id="1628158"/>
    <lineage>
        <taxon>Bacteria</taxon>
        <taxon>Pseudomonadati</taxon>
        <taxon>Bacteroidota</taxon>
        <taxon>Bacteroidia</taxon>
        <taxon>Marinilabiliales</taxon>
        <taxon>Prolixibacteraceae</taxon>
        <taxon>Mariniphaga</taxon>
    </lineage>
</organism>
<evidence type="ECO:0000313" key="5">
    <source>
        <dbReference type="Proteomes" id="UP000266441"/>
    </source>
</evidence>
<sequence>MIIFFDLDDTLLDSETAHKKAIQRIISKHSLNININHAITEWLYISDKYLKLFFHKKITNSQQRISRIKELWTIAGQQITDKEALLNYQEYHQYFLQMCFPFPETISFFEKNKKNKFGIITNGPIADQTNKLKKSGLIHYFKPIIISEEVGYSKPQKKNFDIAAERSDEQINDCIHIGDSYELDYCGATNAGMKAICIDRKKSGKLLDCNLIHSLNELDTRFQI</sequence>
<name>A0A399DA34_9BACT</name>
<dbReference type="InterPro" id="IPR023198">
    <property type="entry name" value="PGP-like_dom2"/>
</dbReference>
<accession>A0A399DA34</accession>
<dbReference type="OrthoDB" id="9802350at2"/>
<dbReference type="GO" id="GO:0044281">
    <property type="term" value="P:small molecule metabolic process"/>
    <property type="evidence" value="ECO:0007669"/>
    <property type="project" value="UniProtKB-ARBA"/>
</dbReference>
<dbReference type="Proteomes" id="UP000266441">
    <property type="component" value="Unassembled WGS sequence"/>
</dbReference>
<dbReference type="GO" id="GO:0016787">
    <property type="term" value="F:hydrolase activity"/>
    <property type="evidence" value="ECO:0007669"/>
    <property type="project" value="UniProtKB-KW"/>
</dbReference>
<evidence type="ECO:0000313" key="4">
    <source>
        <dbReference type="EMBL" id="RIH67092.1"/>
    </source>
</evidence>
<evidence type="ECO:0000256" key="1">
    <source>
        <dbReference type="ARBA" id="ARBA00001946"/>
    </source>
</evidence>
<dbReference type="InterPro" id="IPR036412">
    <property type="entry name" value="HAD-like_sf"/>
</dbReference>
<comment type="cofactor">
    <cofactor evidence="1">
        <name>Mg(2+)</name>
        <dbReference type="ChEBI" id="CHEBI:18420"/>
    </cofactor>
</comment>
<dbReference type="InterPro" id="IPR051400">
    <property type="entry name" value="HAD-like_hydrolase"/>
</dbReference>
<dbReference type="InterPro" id="IPR023214">
    <property type="entry name" value="HAD_sf"/>
</dbReference>
<dbReference type="Gene3D" id="1.10.150.240">
    <property type="entry name" value="Putative phosphatase, domain 2"/>
    <property type="match status" value="1"/>
</dbReference>
<evidence type="ECO:0000256" key="3">
    <source>
        <dbReference type="ARBA" id="ARBA00022842"/>
    </source>
</evidence>
<protein>
    <submittedName>
        <fullName evidence="4">HAD family hydrolase</fullName>
    </submittedName>
</protein>
<dbReference type="AlphaFoldDB" id="A0A399DA34"/>
<comment type="caution">
    <text evidence="4">The sequence shown here is derived from an EMBL/GenBank/DDBJ whole genome shotgun (WGS) entry which is preliminary data.</text>
</comment>